<dbReference type="InterPro" id="IPR000182">
    <property type="entry name" value="GNAT_dom"/>
</dbReference>
<evidence type="ECO:0000313" key="6">
    <source>
        <dbReference type="Proteomes" id="UP000646152"/>
    </source>
</evidence>
<protein>
    <submittedName>
        <fullName evidence="5">N-acetyltransferase</fullName>
    </submittedName>
</protein>
<dbReference type="SUPFAM" id="SSF55729">
    <property type="entry name" value="Acyl-CoA N-acyltransferases (Nat)"/>
    <property type="match status" value="1"/>
</dbReference>
<proteinExistence type="predicted"/>
<feature type="domain" description="N-acetyltransferase" evidence="4">
    <location>
        <begin position="17"/>
        <end position="149"/>
    </location>
</feature>
<dbReference type="CDD" id="cd04301">
    <property type="entry name" value="NAT_SF"/>
    <property type="match status" value="1"/>
</dbReference>
<dbReference type="Gene3D" id="3.40.630.30">
    <property type="match status" value="1"/>
</dbReference>
<accession>A0ABQ1IJN6</accession>
<reference evidence="6" key="1">
    <citation type="journal article" date="2019" name="Int. J. Syst. Evol. Microbiol.">
        <title>The Global Catalogue of Microorganisms (GCM) 10K type strain sequencing project: providing services to taxonomists for standard genome sequencing and annotation.</title>
        <authorList>
            <consortium name="The Broad Institute Genomics Platform"/>
            <consortium name="The Broad Institute Genome Sequencing Center for Infectious Disease"/>
            <person name="Wu L."/>
            <person name="Ma J."/>
        </authorList>
    </citation>
    <scope>NUCLEOTIDE SEQUENCE [LARGE SCALE GENOMIC DNA]</scope>
    <source>
        <strain evidence="6">CGMCC 1.15923</strain>
    </source>
</reference>
<name>A0ABQ1IJN6_9GAMM</name>
<comment type="caution">
    <text evidence="5">The sequence shown here is derived from an EMBL/GenBank/DDBJ whole genome shotgun (WGS) entry which is preliminary data.</text>
</comment>
<evidence type="ECO:0000256" key="1">
    <source>
        <dbReference type="ARBA" id="ARBA00022679"/>
    </source>
</evidence>
<keyword evidence="3" id="KW-0472">Membrane</keyword>
<evidence type="ECO:0000259" key="4">
    <source>
        <dbReference type="PROSITE" id="PS51186"/>
    </source>
</evidence>
<evidence type="ECO:0000313" key="5">
    <source>
        <dbReference type="EMBL" id="GGB42628.1"/>
    </source>
</evidence>
<dbReference type="RefSeq" id="WP_229667847.1">
    <property type="nucleotide sequence ID" value="NZ_BMKE01000010.1"/>
</dbReference>
<keyword evidence="1" id="KW-0808">Transferase</keyword>
<dbReference type="EMBL" id="BMKE01000010">
    <property type="protein sequence ID" value="GGB42628.1"/>
    <property type="molecule type" value="Genomic_DNA"/>
</dbReference>
<dbReference type="Pfam" id="PF00583">
    <property type="entry name" value="Acetyltransf_1"/>
    <property type="match status" value="1"/>
</dbReference>
<keyword evidence="3" id="KW-0812">Transmembrane</keyword>
<keyword evidence="3" id="KW-1133">Transmembrane helix</keyword>
<evidence type="ECO:0000256" key="2">
    <source>
        <dbReference type="ARBA" id="ARBA00023315"/>
    </source>
</evidence>
<organism evidence="5 6">
    <name type="scientific">Oceanisphaera marina</name>
    <dbReference type="NCBI Taxonomy" id="2017550"/>
    <lineage>
        <taxon>Bacteria</taxon>
        <taxon>Pseudomonadati</taxon>
        <taxon>Pseudomonadota</taxon>
        <taxon>Gammaproteobacteria</taxon>
        <taxon>Aeromonadales</taxon>
        <taxon>Aeromonadaceae</taxon>
        <taxon>Oceanisphaera</taxon>
    </lineage>
</organism>
<sequence length="150" mass="17052">MNAPSSAMPPNGPESNAVIRQIDWQQTIAVRHRVLWPDRPPEFSHIDNDNAGLHFGAFIGPLLVCVASVFINDESARLRKYATLPEYQGQGIGTTVLKSIFAHLKQQAVDYFWCDARESAIGFYRRFGMRVEGERFYKSGEPYMRMSVKL</sequence>
<evidence type="ECO:0000256" key="3">
    <source>
        <dbReference type="SAM" id="Phobius"/>
    </source>
</evidence>
<dbReference type="PANTHER" id="PTHR43420">
    <property type="entry name" value="ACETYLTRANSFERASE"/>
    <property type="match status" value="1"/>
</dbReference>
<gene>
    <name evidence="5" type="ORF">GCM10011502_14940</name>
</gene>
<dbReference type="InterPro" id="IPR050680">
    <property type="entry name" value="YpeA/RimI_acetyltransf"/>
</dbReference>
<feature type="transmembrane region" description="Helical" evidence="3">
    <location>
        <begin position="51"/>
        <end position="71"/>
    </location>
</feature>
<dbReference type="PROSITE" id="PS51186">
    <property type="entry name" value="GNAT"/>
    <property type="match status" value="1"/>
</dbReference>
<keyword evidence="2" id="KW-0012">Acyltransferase</keyword>
<keyword evidence="6" id="KW-1185">Reference proteome</keyword>
<dbReference type="PANTHER" id="PTHR43420:SF12">
    <property type="entry name" value="N-ACETYLTRANSFERASE DOMAIN-CONTAINING PROTEIN"/>
    <property type="match status" value="1"/>
</dbReference>
<dbReference type="InterPro" id="IPR016181">
    <property type="entry name" value="Acyl_CoA_acyltransferase"/>
</dbReference>
<dbReference type="Proteomes" id="UP000646152">
    <property type="component" value="Unassembled WGS sequence"/>
</dbReference>